<dbReference type="AlphaFoldDB" id="G0V4P0"/>
<dbReference type="Gene3D" id="3.40.50.1400">
    <property type="match status" value="1"/>
</dbReference>
<dbReference type="Proteomes" id="UP000007652">
    <property type="component" value="Unassembled WGS sequence"/>
</dbReference>
<keyword evidence="3" id="KW-1185">Reference proteome</keyword>
<comment type="caution">
    <text evidence="2">The sequence shown here is derived from an EMBL/GenBank/DDBJ whole genome shotgun (WGS) entry which is preliminary data.</text>
</comment>
<keyword evidence="1" id="KW-0812">Transmembrane</keyword>
<reference evidence="2 3" key="1">
    <citation type="journal article" date="2011" name="J. Bacteriol.">
        <title>Draft genome sequence of Caloramator australicus strain RC3T, a thermoanaerobe from the Great Artesian Basin of Australia.</title>
        <authorList>
            <person name="Ogg C.D."/>
            <person name="Patel B.K.C."/>
        </authorList>
    </citation>
    <scope>NUCLEOTIDE SEQUENCE [LARGE SCALE GENOMIC DNA]</scope>
    <source>
        <strain evidence="2 3">RC3</strain>
    </source>
</reference>
<feature type="transmembrane region" description="Helical" evidence="1">
    <location>
        <begin position="53"/>
        <end position="72"/>
    </location>
</feature>
<dbReference type="RefSeq" id="WP_008907798.1">
    <property type="nucleotide sequence ID" value="NZ_CAKP01000019.1"/>
</dbReference>
<feature type="transmembrane region" description="Helical" evidence="1">
    <location>
        <begin position="25"/>
        <end position="41"/>
    </location>
</feature>
<evidence type="ECO:0000313" key="2">
    <source>
        <dbReference type="EMBL" id="CCC58080.1"/>
    </source>
</evidence>
<evidence type="ECO:0000256" key="1">
    <source>
        <dbReference type="SAM" id="Phobius"/>
    </source>
</evidence>
<organism evidence="2 3">
    <name type="scientific">Caloramator australicus RC3</name>
    <dbReference type="NCBI Taxonomy" id="857293"/>
    <lineage>
        <taxon>Bacteria</taxon>
        <taxon>Bacillati</taxon>
        <taxon>Bacillota</taxon>
        <taxon>Clostridia</taxon>
        <taxon>Eubacteriales</taxon>
        <taxon>Clostridiaceae</taxon>
        <taxon>Caloramator</taxon>
    </lineage>
</organism>
<name>G0V4P0_9CLOT</name>
<sequence length="351" mass="41408">MVVLLFSILWGILFTLILISPTSYYPLLFAIFVFSILIFVFSRKYFTINIKYIPAAMIFFFFSYALCSYFVFMPKKSSYPNFSNLDNLKKAVIFYSEGEMEKYTPFYANYFLKNINLLSKPFLCYKIKRFYYKIGTNYKNDELLKVARELKKSLLNYKPYYFYIAFEGYVPKIQDAINSAIKDGCKTIYIVNYTSREIDSKINKEVDLEFLRDRGITIKFTRPIYASDIFINYYVNKINNLPKRFKGILIYDDKTNTSEKLKDRLVKYGFIESGILISKDLKFSFDYYKSQSISEILFVNLASSGCGYEEEILMQELTKYTASFKIHAIKSWGYDIELVKAAINEFKKIEN</sequence>
<proteinExistence type="predicted"/>
<dbReference type="OrthoDB" id="1949754at2"/>
<accession>G0V4P0</accession>
<evidence type="ECO:0000313" key="3">
    <source>
        <dbReference type="Proteomes" id="UP000007652"/>
    </source>
</evidence>
<dbReference type="EMBL" id="CAKP01000019">
    <property type="protein sequence ID" value="CCC58080.1"/>
    <property type="molecule type" value="Genomic_DNA"/>
</dbReference>
<gene>
    <name evidence="2" type="ORF">CAAU_0431</name>
</gene>
<keyword evidence="1" id="KW-0472">Membrane</keyword>
<protein>
    <submittedName>
        <fullName evidence="2">Uncharacterized protein</fullName>
    </submittedName>
</protein>
<dbReference type="SUPFAM" id="SSF53800">
    <property type="entry name" value="Chelatase"/>
    <property type="match status" value="1"/>
</dbReference>
<keyword evidence="1" id="KW-1133">Transmembrane helix</keyword>